<comment type="caution">
    <text evidence="1">The sequence shown here is derived from an EMBL/GenBank/DDBJ whole genome shotgun (WGS) entry which is preliminary data.</text>
</comment>
<dbReference type="Proteomes" id="UP000037460">
    <property type="component" value="Unassembled WGS sequence"/>
</dbReference>
<dbReference type="EMBL" id="JWZX01002195">
    <property type="protein sequence ID" value="KOO30608.1"/>
    <property type="molecule type" value="Genomic_DNA"/>
</dbReference>
<organism evidence="1 2">
    <name type="scientific">Chrysochromulina tobinii</name>
    <dbReference type="NCBI Taxonomy" id="1460289"/>
    <lineage>
        <taxon>Eukaryota</taxon>
        <taxon>Haptista</taxon>
        <taxon>Haptophyta</taxon>
        <taxon>Prymnesiophyceae</taxon>
        <taxon>Prymnesiales</taxon>
        <taxon>Chrysochromulinaceae</taxon>
        <taxon>Chrysochromulina</taxon>
    </lineage>
</organism>
<evidence type="ECO:0000313" key="2">
    <source>
        <dbReference type="Proteomes" id="UP000037460"/>
    </source>
</evidence>
<accession>A0A0M0JWU3</accession>
<evidence type="ECO:0000313" key="1">
    <source>
        <dbReference type="EMBL" id="KOO30608.1"/>
    </source>
</evidence>
<gene>
    <name evidence="1" type="ORF">Ctob_008266</name>
</gene>
<protein>
    <submittedName>
        <fullName evidence="1">Uncharacterized protein</fullName>
    </submittedName>
</protein>
<sequence>MAASMMFLGSERVKSRLFPRSKLLLRAIATPVPASRWRTGPPEIAPEIAISEIAIPEIAPEIAIPEIAIPEIAPEIAIPEIAPEIAPEMRRTDAPS</sequence>
<dbReference type="AlphaFoldDB" id="A0A0M0JWU3"/>
<proteinExistence type="predicted"/>
<name>A0A0M0JWU3_9EUKA</name>
<keyword evidence="2" id="KW-1185">Reference proteome</keyword>
<reference evidence="2" key="1">
    <citation type="journal article" date="2015" name="PLoS Genet.">
        <title>Genome Sequence and Transcriptome Analyses of Chrysochromulina tobin: Metabolic Tools for Enhanced Algal Fitness in the Prominent Order Prymnesiales (Haptophyceae).</title>
        <authorList>
            <person name="Hovde B.T."/>
            <person name="Deodato C.R."/>
            <person name="Hunsperger H.M."/>
            <person name="Ryken S.A."/>
            <person name="Yost W."/>
            <person name="Jha R.K."/>
            <person name="Patterson J."/>
            <person name="Monnat R.J. Jr."/>
            <person name="Barlow S.B."/>
            <person name="Starkenburg S.R."/>
            <person name="Cattolico R.A."/>
        </authorList>
    </citation>
    <scope>NUCLEOTIDE SEQUENCE</scope>
    <source>
        <strain evidence="2">CCMP291</strain>
    </source>
</reference>